<dbReference type="NCBIfam" id="TIGR00945">
    <property type="entry name" value="tatC"/>
    <property type="match status" value="1"/>
</dbReference>
<evidence type="ECO:0000256" key="2">
    <source>
        <dbReference type="ARBA" id="ARBA00022692"/>
    </source>
</evidence>
<dbReference type="Proteomes" id="UP000567795">
    <property type="component" value="Unassembled WGS sequence"/>
</dbReference>
<keyword evidence="5 7" id="KW-0811">Translocation</keyword>
<feature type="transmembrane region" description="Helical" evidence="7">
    <location>
        <begin position="212"/>
        <end position="230"/>
    </location>
</feature>
<dbReference type="EMBL" id="JACBZD010000001">
    <property type="protein sequence ID" value="NYI04000.1"/>
    <property type="molecule type" value="Genomic_DNA"/>
</dbReference>
<keyword evidence="7" id="KW-0813">Transport</keyword>
<dbReference type="PANTHER" id="PTHR30371">
    <property type="entry name" value="SEC-INDEPENDENT PROTEIN TRANSLOCASE PROTEIN TATC"/>
    <property type="match status" value="1"/>
</dbReference>
<organism evidence="9 10">
    <name type="scientific">Allostreptomyces psammosilenae</name>
    <dbReference type="NCBI Taxonomy" id="1892865"/>
    <lineage>
        <taxon>Bacteria</taxon>
        <taxon>Bacillati</taxon>
        <taxon>Actinomycetota</taxon>
        <taxon>Actinomycetes</taxon>
        <taxon>Kitasatosporales</taxon>
        <taxon>Streptomycetaceae</taxon>
        <taxon>Allostreptomyces</taxon>
    </lineage>
</organism>
<accession>A0A852ZRU3</accession>
<comment type="subcellular location">
    <subcellularLocation>
        <location evidence="7">Cell membrane</location>
        <topology evidence="7">Multi-pass membrane protein</topology>
    </subcellularLocation>
    <subcellularLocation>
        <location evidence="1">Membrane</location>
        <topology evidence="1">Multi-pass membrane protein</topology>
    </subcellularLocation>
</comment>
<gene>
    <name evidence="7" type="primary">tatC</name>
    <name evidence="9" type="ORF">FHU37_000943</name>
</gene>
<dbReference type="PRINTS" id="PR01840">
    <property type="entry name" value="TATCFAMILY"/>
</dbReference>
<keyword evidence="2 7" id="KW-0812">Transmembrane</keyword>
<sequence length="320" mass="34677">MRTGLFKRGRKPKDPEGRMPFVEHLRELRNRLLICLAVVTVTTIGALFFYDPITNFLTAPVCDLNASQSDGTPDCGDVLVINGVLNPFSLMLQVSLAAGVVAAMPVILYQLWGFLAPGLHAHEKRYGLSFVGAGVPLFLIGGGFAYWMLPTALEVMLGFTPDNVSNLLPFDQYLTDFALRLVLVFGIACELPLVLVLLNFANLVSAQRMLSWWRWVIFGVFVFGAVATPTTDPVSMVLLAGPVTVLYGVALVVAFTNDRRRARRRAADPDTALDDDEASQLDLTPAPLDAPEALEAPIPAPAQAPGTVSRVNSHVDDDAT</sequence>
<evidence type="ECO:0000313" key="9">
    <source>
        <dbReference type="EMBL" id="NYI04000.1"/>
    </source>
</evidence>
<feature type="region of interest" description="Disordered" evidence="8">
    <location>
        <begin position="265"/>
        <end position="320"/>
    </location>
</feature>
<evidence type="ECO:0000256" key="8">
    <source>
        <dbReference type="SAM" id="MobiDB-lite"/>
    </source>
</evidence>
<evidence type="ECO:0000256" key="4">
    <source>
        <dbReference type="ARBA" id="ARBA00022989"/>
    </source>
</evidence>
<proteinExistence type="inferred from homology"/>
<feature type="transmembrane region" description="Helical" evidence="7">
    <location>
        <begin position="236"/>
        <end position="255"/>
    </location>
</feature>
<keyword evidence="4 7" id="KW-1133">Transmembrane helix</keyword>
<keyword evidence="6 7" id="KW-0472">Membrane</keyword>
<dbReference type="HAMAP" id="MF_00902">
    <property type="entry name" value="TatC"/>
    <property type="match status" value="1"/>
</dbReference>
<feature type="transmembrane region" description="Helical" evidence="7">
    <location>
        <begin position="32"/>
        <end position="50"/>
    </location>
</feature>
<dbReference type="PANTHER" id="PTHR30371:SF0">
    <property type="entry name" value="SEC-INDEPENDENT PROTEIN TRANSLOCASE PROTEIN TATC, CHLOROPLASTIC-RELATED"/>
    <property type="match status" value="1"/>
</dbReference>
<feature type="transmembrane region" description="Helical" evidence="7">
    <location>
        <begin position="177"/>
        <end position="200"/>
    </location>
</feature>
<evidence type="ECO:0000256" key="5">
    <source>
        <dbReference type="ARBA" id="ARBA00023010"/>
    </source>
</evidence>
<dbReference type="GO" id="GO:0009977">
    <property type="term" value="F:proton motive force dependent protein transmembrane transporter activity"/>
    <property type="evidence" value="ECO:0007669"/>
    <property type="project" value="TreeGrafter"/>
</dbReference>
<dbReference type="GO" id="GO:0065002">
    <property type="term" value="P:intracellular protein transmembrane transport"/>
    <property type="evidence" value="ECO:0007669"/>
    <property type="project" value="TreeGrafter"/>
</dbReference>
<keyword evidence="7" id="KW-1003">Cell membrane</keyword>
<feature type="transmembrane region" description="Helical" evidence="7">
    <location>
        <begin position="90"/>
        <end position="115"/>
    </location>
</feature>
<comment type="similarity">
    <text evidence="7">Belongs to the TatC family.</text>
</comment>
<comment type="subunit">
    <text evidence="7">The Tat system comprises two distinct complexes: a TatABC complex, containing multiple copies of TatA, TatB and TatC subunits, and a separate TatA complex, containing only TatA subunits. Substrates initially bind to the TatABC complex, which probably triggers association of the separate TatA complex to form the active translocon.</text>
</comment>
<evidence type="ECO:0000256" key="3">
    <source>
        <dbReference type="ARBA" id="ARBA00022927"/>
    </source>
</evidence>
<reference evidence="9 10" key="1">
    <citation type="submission" date="2020-07" db="EMBL/GenBank/DDBJ databases">
        <title>Sequencing the genomes of 1000 actinobacteria strains.</title>
        <authorList>
            <person name="Klenk H.-P."/>
        </authorList>
    </citation>
    <scope>NUCLEOTIDE SEQUENCE [LARGE SCALE GENOMIC DNA]</scope>
    <source>
        <strain evidence="9 10">DSM 42178</strain>
    </source>
</reference>
<dbReference type="GO" id="GO:0033281">
    <property type="term" value="C:TAT protein transport complex"/>
    <property type="evidence" value="ECO:0007669"/>
    <property type="project" value="UniProtKB-UniRule"/>
</dbReference>
<dbReference type="Pfam" id="PF00902">
    <property type="entry name" value="TatC"/>
    <property type="match status" value="1"/>
</dbReference>
<evidence type="ECO:0000256" key="1">
    <source>
        <dbReference type="ARBA" id="ARBA00004141"/>
    </source>
</evidence>
<evidence type="ECO:0000313" key="10">
    <source>
        <dbReference type="Proteomes" id="UP000567795"/>
    </source>
</evidence>
<dbReference type="GO" id="GO:0043953">
    <property type="term" value="P:protein transport by the Tat complex"/>
    <property type="evidence" value="ECO:0007669"/>
    <property type="project" value="UniProtKB-UniRule"/>
</dbReference>
<keyword evidence="3 7" id="KW-0653">Protein transport</keyword>
<feature type="transmembrane region" description="Helical" evidence="7">
    <location>
        <begin position="127"/>
        <end position="149"/>
    </location>
</feature>
<dbReference type="RefSeq" id="WP_246449568.1">
    <property type="nucleotide sequence ID" value="NZ_JACBZD010000001.1"/>
</dbReference>
<dbReference type="AlphaFoldDB" id="A0A852ZRU3"/>
<protein>
    <recommendedName>
        <fullName evidence="7">Sec-independent protein translocase protein TatC</fullName>
    </recommendedName>
</protein>
<dbReference type="InterPro" id="IPR002033">
    <property type="entry name" value="TatC"/>
</dbReference>
<evidence type="ECO:0000256" key="6">
    <source>
        <dbReference type="ARBA" id="ARBA00023136"/>
    </source>
</evidence>
<comment type="function">
    <text evidence="7">Part of the twin-arginine translocation (Tat) system that transports large folded proteins containing a characteristic twin-arginine motif in their signal peptide across membranes. Together with TatB, TatC is part of a receptor directly interacting with Tat signal peptides.</text>
</comment>
<name>A0A852ZRU3_9ACTN</name>
<evidence type="ECO:0000256" key="7">
    <source>
        <dbReference type="HAMAP-Rule" id="MF_00902"/>
    </source>
</evidence>
<keyword evidence="10" id="KW-1185">Reference proteome</keyword>
<feature type="compositionally biased region" description="Low complexity" evidence="8">
    <location>
        <begin position="280"/>
        <end position="305"/>
    </location>
</feature>
<comment type="caution">
    <text evidence="9">The sequence shown here is derived from an EMBL/GenBank/DDBJ whole genome shotgun (WGS) entry which is preliminary data.</text>
</comment>